<keyword evidence="7" id="KW-0576">Peroxisome</keyword>
<organism evidence="10 11">
    <name type="scientific">Cicer arietinum</name>
    <name type="common">Chickpea</name>
    <name type="synonym">Garbanzo</name>
    <dbReference type="NCBI Taxonomy" id="3827"/>
    <lineage>
        <taxon>Eukaryota</taxon>
        <taxon>Viridiplantae</taxon>
        <taxon>Streptophyta</taxon>
        <taxon>Embryophyta</taxon>
        <taxon>Tracheophyta</taxon>
        <taxon>Spermatophyta</taxon>
        <taxon>Magnoliopsida</taxon>
        <taxon>eudicotyledons</taxon>
        <taxon>Gunneridae</taxon>
        <taxon>Pentapetalae</taxon>
        <taxon>rosids</taxon>
        <taxon>fabids</taxon>
        <taxon>Fabales</taxon>
        <taxon>Fabaceae</taxon>
        <taxon>Papilionoideae</taxon>
        <taxon>50 kb inversion clade</taxon>
        <taxon>NPAAA clade</taxon>
        <taxon>Hologalegina</taxon>
        <taxon>IRL clade</taxon>
        <taxon>Cicereae</taxon>
        <taxon>Cicer</taxon>
    </lineage>
</organism>
<dbReference type="FunFam" id="1.25.40.10:FF:000110">
    <property type="entry name" value="Peroxisome biogenesis protein 5"/>
    <property type="match status" value="1"/>
</dbReference>
<dbReference type="OrthoDB" id="10006023at2759"/>
<evidence type="ECO:0000256" key="5">
    <source>
        <dbReference type="ARBA" id="ARBA00022737"/>
    </source>
</evidence>
<feature type="repeat" description="TPR" evidence="8">
    <location>
        <begin position="674"/>
        <end position="707"/>
    </location>
</feature>
<gene>
    <name evidence="11" type="primary">LOC101510381</name>
</gene>
<dbReference type="SMART" id="SM00028">
    <property type="entry name" value="TPR"/>
    <property type="match status" value="4"/>
</dbReference>
<keyword evidence="10" id="KW-1185">Reference proteome</keyword>
<evidence type="ECO:0000256" key="4">
    <source>
        <dbReference type="ARBA" id="ARBA00022490"/>
    </source>
</evidence>
<evidence type="ECO:0000256" key="1">
    <source>
        <dbReference type="ARBA" id="ARBA00004275"/>
    </source>
</evidence>
<accession>A0A1S2Y6P7</accession>
<dbReference type="InterPro" id="IPR019734">
    <property type="entry name" value="TPR_rpt"/>
</dbReference>
<evidence type="ECO:0000313" key="11">
    <source>
        <dbReference type="RefSeq" id="XP_004499675.1"/>
    </source>
</evidence>
<evidence type="ECO:0000256" key="2">
    <source>
        <dbReference type="ARBA" id="ARBA00004496"/>
    </source>
</evidence>
<keyword evidence="6 8" id="KW-0802">TPR repeat</keyword>
<dbReference type="GO" id="GO:0005052">
    <property type="term" value="F:peroxisome matrix targeting signal-1 binding"/>
    <property type="evidence" value="ECO:0007669"/>
    <property type="project" value="TreeGrafter"/>
</dbReference>
<sequence>MAMRDLITGATSCPDPSSSTSSQNPLGSLANALLGSSSKTQERLKEIPTSNSTGIASQFYAEPLLTQLPGSELDKPFLDANSQGSEFLNRFRSAGAGGFEETWDEIQRDGTQLRLYDGRGQPPPQLHQPTLDGTPQRVLSTFLHSFLDSSRGGIPFHPAPLPVLGLSEGDKQCIRDRSSIMARHLFADKSEEFIHAQVNALLCSLDIDSSVRGKGPMPERFRELDEYWNESQGNLIHGAHAADGWISEYSQHRERYDNPDAWANSFEQQHGVNGWVSEFENSQLSSVGQMQGMNMPNIAAMEQTRMLANTLAQNADPKFQNSKFLQFVSKMSRGELIIDDNQVKETALPASGDWAAEYQQQYNRGDAWAGEFLNNKALSGVGPEQWANEYSIERQQHGAVDDQWVDEFSKLHVNDWAEEFGQQVGEGVFGEGSSDNWANAYDEFLNEQIVAKQRLDSSRGVYVFSDLNPYVGHPNPLKEGQDLFRKGLLSEAVLALEAEVLKNPENAEGWRLLGIAHAENDDDQQAIAAMMRAQEADPTNLEVLLALGVSHTNELEQNAALKYLFGWLRNHPKYGTIAPPEISDSLYYADVARLFNEAAEISPDDADVHIVLGVLYNLSREYDKAISSFERALKLKPQDYSLWNKLGATQANSVQSADAIMAYQQALDLKPNYVRAWANMGISYANQGMYDESIRYYVRALAMNPKAENAWQYLRISLSCASRNDMFEACDSRNLDLLQKEFPLQ</sequence>
<dbReference type="AlphaFoldDB" id="A0A1S2Y6P7"/>
<dbReference type="RefSeq" id="XP_073224659.1">
    <property type="nucleotide sequence ID" value="XM_073368558.1"/>
</dbReference>
<dbReference type="eggNOG" id="KOG1125">
    <property type="taxonomic scope" value="Eukaryota"/>
</dbReference>
<name>A0A1S2Y6P7_CICAR</name>
<evidence type="ECO:0000256" key="9">
    <source>
        <dbReference type="SAM" id="MobiDB-lite"/>
    </source>
</evidence>
<dbReference type="Pfam" id="PF00515">
    <property type="entry name" value="TPR_1"/>
    <property type="match status" value="1"/>
</dbReference>
<dbReference type="Gene3D" id="1.25.40.10">
    <property type="entry name" value="Tetratricopeptide repeat domain"/>
    <property type="match status" value="1"/>
</dbReference>
<comment type="subcellular location">
    <subcellularLocation>
        <location evidence="2">Cytoplasm</location>
    </subcellularLocation>
    <subcellularLocation>
        <location evidence="1">Peroxisome</location>
    </subcellularLocation>
</comment>
<dbReference type="PANTHER" id="PTHR10130:SF0">
    <property type="entry name" value="GH08708P"/>
    <property type="match status" value="1"/>
</dbReference>
<evidence type="ECO:0000256" key="8">
    <source>
        <dbReference type="PROSITE-ProRule" id="PRU00339"/>
    </source>
</evidence>
<reference evidence="11" key="2">
    <citation type="submission" date="2025-08" db="UniProtKB">
        <authorList>
            <consortium name="RefSeq"/>
        </authorList>
    </citation>
    <scope>IDENTIFICATION</scope>
    <source>
        <tissue evidence="11">Etiolated seedlings</tissue>
    </source>
</reference>
<evidence type="ECO:0000256" key="7">
    <source>
        <dbReference type="ARBA" id="ARBA00023140"/>
    </source>
</evidence>
<dbReference type="PaxDb" id="3827-XP_004499675.1"/>
<dbReference type="STRING" id="3827.A0A1S2Y6P7"/>
<dbReference type="Proteomes" id="UP000087171">
    <property type="component" value="Chromosome Ca5"/>
</dbReference>
<dbReference type="SUPFAM" id="SSF48452">
    <property type="entry name" value="TPR-like"/>
    <property type="match status" value="1"/>
</dbReference>
<evidence type="ECO:0000256" key="3">
    <source>
        <dbReference type="ARBA" id="ARBA00005348"/>
    </source>
</evidence>
<feature type="repeat" description="TPR" evidence="8">
    <location>
        <begin position="507"/>
        <end position="540"/>
    </location>
</feature>
<dbReference type="InterPro" id="IPR024111">
    <property type="entry name" value="PEX5/PEX5L"/>
</dbReference>
<dbReference type="Pfam" id="PF13432">
    <property type="entry name" value="TPR_16"/>
    <property type="match status" value="1"/>
</dbReference>
<dbReference type="Pfam" id="PF13181">
    <property type="entry name" value="TPR_8"/>
    <property type="match status" value="1"/>
</dbReference>
<dbReference type="PANTHER" id="PTHR10130">
    <property type="entry name" value="PEROXISOMAL TARGETING SIGNAL 1 RECEPTOR PEX5"/>
    <property type="match status" value="1"/>
</dbReference>
<keyword evidence="4" id="KW-0963">Cytoplasm</keyword>
<dbReference type="GO" id="GO:0016560">
    <property type="term" value="P:protein import into peroxisome matrix, docking"/>
    <property type="evidence" value="ECO:0007669"/>
    <property type="project" value="TreeGrafter"/>
</dbReference>
<feature type="compositionally biased region" description="Low complexity" evidence="9">
    <location>
        <begin position="12"/>
        <end position="38"/>
    </location>
</feature>
<dbReference type="GeneID" id="101510381"/>
<dbReference type="InterPro" id="IPR011990">
    <property type="entry name" value="TPR-like_helical_dom_sf"/>
</dbReference>
<reference evidence="10" key="1">
    <citation type="journal article" date="2013" name="Nat. Biotechnol.">
        <title>Draft genome sequence of chickpea (Cicer arietinum) provides a resource for trait improvement.</title>
        <authorList>
            <person name="Varshney R.K."/>
            <person name="Song C."/>
            <person name="Saxena R.K."/>
            <person name="Azam S."/>
            <person name="Yu S."/>
            <person name="Sharpe A.G."/>
            <person name="Cannon S."/>
            <person name="Baek J."/>
            <person name="Rosen B.D."/>
            <person name="Tar'an B."/>
            <person name="Millan T."/>
            <person name="Zhang X."/>
            <person name="Ramsay L.D."/>
            <person name="Iwata A."/>
            <person name="Wang Y."/>
            <person name="Nelson W."/>
            <person name="Farmer A.D."/>
            <person name="Gaur P.M."/>
            <person name="Soderlund C."/>
            <person name="Penmetsa R.V."/>
            <person name="Xu C."/>
            <person name="Bharti A.K."/>
            <person name="He W."/>
            <person name="Winter P."/>
            <person name="Zhao S."/>
            <person name="Hane J.K."/>
            <person name="Carrasquilla-Garcia N."/>
            <person name="Condie J.A."/>
            <person name="Upadhyaya H.D."/>
            <person name="Luo M.C."/>
            <person name="Thudi M."/>
            <person name="Gowda C.L."/>
            <person name="Singh N.P."/>
            <person name="Lichtenzveig J."/>
            <person name="Gali K.K."/>
            <person name="Rubio J."/>
            <person name="Nadarajan N."/>
            <person name="Dolezel J."/>
            <person name="Bansal K.C."/>
            <person name="Xu X."/>
            <person name="Edwards D."/>
            <person name="Zhang G."/>
            <person name="Kahl G."/>
            <person name="Gil J."/>
            <person name="Singh K.B."/>
            <person name="Datta S.K."/>
            <person name="Jackson S.A."/>
            <person name="Wang J."/>
            <person name="Cook D.R."/>
        </authorList>
    </citation>
    <scope>NUCLEOTIDE SEQUENCE [LARGE SCALE GENOMIC DNA]</scope>
    <source>
        <strain evidence="10">cv. CDC Frontier</strain>
    </source>
</reference>
<feature type="region of interest" description="Disordered" evidence="9">
    <location>
        <begin position="1"/>
        <end position="50"/>
    </location>
</feature>
<evidence type="ECO:0000256" key="6">
    <source>
        <dbReference type="ARBA" id="ARBA00022803"/>
    </source>
</evidence>
<dbReference type="PROSITE" id="PS50005">
    <property type="entry name" value="TPR"/>
    <property type="match status" value="4"/>
</dbReference>
<dbReference type="PROSITE" id="PS50293">
    <property type="entry name" value="TPR_REGION"/>
    <property type="match status" value="2"/>
</dbReference>
<evidence type="ECO:0000313" key="10">
    <source>
        <dbReference type="Proteomes" id="UP000087171"/>
    </source>
</evidence>
<dbReference type="GO" id="GO:0005778">
    <property type="term" value="C:peroxisomal membrane"/>
    <property type="evidence" value="ECO:0007669"/>
    <property type="project" value="TreeGrafter"/>
</dbReference>
<dbReference type="GO" id="GO:0005829">
    <property type="term" value="C:cytosol"/>
    <property type="evidence" value="ECO:0007669"/>
    <property type="project" value="TreeGrafter"/>
</dbReference>
<protein>
    <submittedName>
        <fullName evidence="11">Peroxisome biogenesis protein 5</fullName>
    </submittedName>
</protein>
<dbReference type="RefSeq" id="XP_004499675.1">
    <property type="nucleotide sequence ID" value="XM_004499618.2"/>
</dbReference>
<proteinExistence type="inferred from homology"/>
<feature type="repeat" description="TPR" evidence="8">
    <location>
        <begin position="640"/>
        <end position="673"/>
    </location>
</feature>
<comment type="similarity">
    <text evidence="3">Belongs to the peroxisomal targeting signal receptor family.</text>
</comment>
<feature type="repeat" description="TPR" evidence="8">
    <location>
        <begin position="606"/>
        <end position="639"/>
    </location>
</feature>
<keyword evidence="5" id="KW-0677">Repeat</keyword>